<sequence length="198" mass="20994">MDAIYWPSVFFLIFGALACGFALAVLLSANIVRMAFYLVLSLAATSGLFFLAGQEFVGAMQLLIYVGGTLVLLIFGVMLTSQERFVNMKTLAGDWVIGMIAGGALLSLLTAAAFSVPEWRGPERAAVENLPIEPNATPIGMGLLGARVDQIGAPADERAGMAGYLFPFEIVSVHLLVVLIGAAYLARAKRRSNPLPTG</sequence>
<feature type="transmembrane region" description="Helical" evidence="2">
    <location>
        <begin position="59"/>
        <end position="79"/>
    </location>
</feature>
<dbReference type="PANTHER" id="PTHR33269:SF17">
    <property type="entry name" value="NADH-UBIQUINONE OXIDOREDUCTASE CHAIN 6"/>
    <property type="match status" value="1"/>
</dbReference>
<dbReference type="EMBL" id="CP036339">
    <property type="protein sequence ID" value="QDT72803.1"/>
    <property type="molecule type" value="Genomic_DNA"/>
</dbReference>
<gene>
    <name evidence="3" type="primary">nuoJ_2</name>
    <name evidence="3" type="ORF">I41_19870</name>
</gene>
<dbReference type="EC" id="7.1.1.-" evidence="2"/>
<feature type="transmembrane region" description="Helical" evidence="2">
    <location>
        <begin position="164"/>
        <end position="186"/>
    </location>
</feature>
<evidence type="ECO:0000256" key="2">
    <source>
        <dbReference type="RuleBase" id="RU004429"/>
    </source>
</evidence>
<keyword evidence="2" id="KW-0812">Transmembrane</keyword>
<accession>A0A517TWQ7</accession>
<dbReference type="Gene3D" id="1.20.120.1200">
    <property type="entry name" value="NADH-ubiquinone/plastoquinone oxidoreductase chain 6, subunit NuoJ"/>
    <property type="match status" value="1"/>
</dbReference>
<dbReference type="InterPro" id="IPR042106">
    <property type="entry name" value="Nuo/plastoQ_OxRdtase_6_NuoJ"/>
</dbReference>
<dbReference type="KEGG" id="llh:I41_19870"/>
<keyword evidence="3" id="KW-0560">Oxidoreductase</keyword>
<proteinExistence type="inferred from homology"/>
<keyword evidence="2" id="KW-0472">Membrane</keyword>
<evidence type="ECO:0000256" key="1">
    <source>
        <dbReference type="ARBA" id="ARBA00005698"/>
    </source>
</evidence>
<keyword evidence="2" id="KW-0520">NAD</keyword>
<protein>
    <recommendedName>
        <fullName evidence="2">NADH-quinone oxidoreductase subunit J</fullName>
        <ecNumber evidence="2">7.1.1.-</ecNumber>
    </recommendedName>
</protein>
<dbReference type="AlphaFoldDB" id="A0A517TWQ7"/>
<evidence type="ECO:0000313" key="3">
    <source>
        <dbReference type="EMBL" id="QDT72803.1"/>
    </source>
</evidence>
<feature type="transmembrane region" description="Helical" evidence="2">
    <location>
        <begin position="91"/>
        <end position="114"/>
    </location>
</feature>
<keyword evidence="2" id="KW-1003">Cell membrane</keyword>
<keyword evidence="2" id="KW-1133">Transmembrane helix</keyword>
<dbReference type="Proteomes" id="UP000317909">
    <property type="component" value="Chromosome"/>
</dbReference>
<reference evidence="3 4" key="1">
    <citation type="submission" date="2019-02" db="EMBL/GenBank/DDBJ databases">
        <title>Deep-cultivation of Planctomycetes and their phenomic and genomic characterization uncovers novel biology.</title>
        <authorList>
            <person name="Wiegand S."/>
            <person name="Jogler M."/>
            <person name="Boedeker C."/>
            <person name="Pinto D."/>
            <person name="Vollmers J."/>
            <person name="Rivas-Marin E."/>
            <person name="Kohn T."/>
            <person name="Peeters S.H."/>
            <person name="Heuer A."/>
            <person name="Rast P."/>
            <person name="Oberbeckmann S."/>
            <person name="Bunk B."/>
            <person name="Jeske O."/>
            <person name="Meyerdierks A."/>
            <person name="Storesund J.E."/>
            <person name="Kallscheuer N."/>
            <person name="Luecker S."/>
            <person name="Lage O.M."/>
            <person name="Pohl T."/>
            <person name="Merkel B.J."/>
            <person name="Hornburger P."/>
            <person name="Mueller R.-W."/>
            <person name="Bruemmer F."/>
            <person name="Labrenz M."/>
            <person name="Spormann A.M."/>
            <person name="Op den Camp H."/>
            <person name="Overmann J."/>
            <person name="Amann R."/>
            <person name="Jetten M.S.M."/>
            <person name="Mascher T."/>
            <person name="Medema M.H."/>
            <person name="Devos D.P."/>
            <person name="Kaster A.-K."/>
            <person name="Ovreas L."/>
            <person name="Rohde M."/>
            <person name="Galperin M.Y."/>
            <person name="Jogler C."/>
        </authorList>
    </citation>
    <scope>NUCLEOTIDE SEQUENCE [LARGE SCALE GENOMIC DNA]</scope>
    <source>
        <strain evidence="3 4">I41</strain>
    </source>
</reference>
<dbReference type="PANTHER" id="PTHR33269">
    <property type="entry name" value="NADH-UBIQUINONE OXIDOREDUCTASE CHAIN 6"/>
    <property type="match status" value="1"/>
</dbReference>
<name>A0A517TWQ7_9BACT</name>
<keyword evidence="2" id="KW-0874">Quinone</keyword>
<dbReference type="GO" id="GO:0005886">
    <property type="term" value="C:plasma membrane"/>
    <property type="evidence" value="ECO:0007669"/>
    <property type="project" value="UniProtKB-SubCell"/>
</dbReference>
<evidence type="ECO:0000313" key="4">
    <source>
        <dbReference type="Proteomes" id="UP000317909"/>
    </source>
</evidence>
<dbReference type="Pfam" id="PF00499">
    <property type="entry name" value="Oxidored_q3"/>
    <property type="match status" value="1"/>
</dbReference>
<dbReference type="RefSeq" id="WP_145432335.1">
    <property type="nucleotide sequence ID" value="NZ_CP036339.1"/>
</dbReference>
<feature type="transmembrane region" description="Helical" evidence="2">
    <location>
        <begin position="34"/>
        <end position="53"/>
    </location>
</feature>
<dbReference type="OrthoDB" id="261376at2"/>
<comment type="catalytic activity">
    <reaction evidence="2">
        <text>a quinone + NADH + 5 H(+)(in) = a quinol + NAD(+) + 4 H(+)(out)</text>
        <dbReference type="Rhea" id="RHEA:57888"/>
        <dbReference type="ChEBI" id="CHEBI:15378"/>
        <dbReference type="ChEBI" id="CHEBI:24646"/>
        <dbReference type="ChEBI" id="CHEBI:57540"/>
        <dbReference type="ChEBI" id="CHEBI:57945"/>
        <dbReference type="ChEBI" id="CHEBI:132124"/>
    </reaction>
</comment>
<feature type="transmembrane region" description="Helical" evidence="2">
    <location>
        <begin position="6"/>
        <end position="27"/>
    </location>
</feature>
<organism evidence="3 4">
    <name type="scientific">Lacipirellula limnantheis</name>
    <dbReference type="NCBI Taxonomy" id="2528024"/>
    <lineage>
        <taxon>Bacteria</taxon>
        <taxon>Pseudomonadati</taxon>
        <taxon>Planctomycetota</taxon>
        <taxon>Planctomycetia</taxon>
        <taxon>Pirellulales</taxon>
        <taxon>Lacipirellulaceae</taxon>
        <taxon>Lacipirellula</taxon>
    </lineage>
</organism>
<comment type="subcellular location">
    <subcellularLocation>
        <location evidence="2">Cell membrane</location>
        <topology evidence="2">Multi-pass membrane protein</topology>
    </subcellularLocation>
</comment>
<dbReference type="GO" id="GO:0048038">
    <property type="term" value="F:quinone binding"/>
    <property type="evidence" value="ECO:0007669"/>
    <property type="project" value="UniProtKB-UniRule"/>
</dbReference>
<keyword evidence="4" id="KW-1185">Reference proteome</keyword>
<dbReference type="InterPro" id="IPR001457">
    <property type="entry name" value="NADH_UbQ/plastoQ_OxRdtase_su6"/>
</dbReference>
<dbReference type="GO" id="GO:0016491">
    <property type="term" value="F:oxidoreductase activity"/>
    <property type="evidence" value="ECO:0007669"/>
    <property type="project" value="UniProtKB-KW"/>
</dbReference>
<comment type="function">
    <text evidence="2">NDH-1 shuttles electrons from NADH, via FMN and iron-sulfur (Fe-S) centers, to quinones in the respiratory chain. Couples the redox reaction to proton translocation (for every two electrons transferred, four hydrogen ions are translocated across the cytoplasmic membrane), and thus conserves the redox energy in a proton gradient.</text>
</comment>
<dbReference type="GO" id="GO:0008137">
    <property type="term" value="F:NADH dehydrogenase (ubiquinone) activity"/>
    <property type="evidence" value="ECO:0007669"/>
    <property type="project" value="UniProtKB-UniRule"/>
</dbReference>
<comment type="similarity">
    <text evidence="1 2">Belongs to the complex I subunit 6 family.</text>
</comment>